<evidence type="ECO:0000313" key="2">
    <source>
        <dbReference type="EMBL" id="PUZ25862.1"/>
    </source>
</evidence>
<feature type="compositionally biased region" description="Basic and acidic residues" evidence="1">
    <location>
        <begin position="134"/>
        <end position="149"/>
    </location>
</feature>
<comment type="caution">
    <text evidence="2">The sequence shown here is derived from an EMBL/GenBank/DDBJ whole genome shotgun (WGS) entry which is preliminary data.</text>
</comment>
<keyword evidence="3" id="KW-1185">Reference proteome</keyword>
<accession>A0A2T7BHW6</accession>
<evidence type="ECO:0000313" key="3">
    <source>
        <dbReference type="Proteomes" id="UP000244450"/>
    </source>
</evidence>
<gene>
    <name evidence="2" type="ORF">DCC81_16555</name>
</gene>
<dbReference type="EMBL" id="QCYK01000002">
    <property type="protein sequence ID" value="PUZ25862.1"/>
    <property type="molecule type" value="Genomic_DNA"/>
</dbReference>
<dbReference type="Proteomes" id="UP000244450">
    <property type="component" value="Unassembled WGS sequence"/>
</dbReference>
<evidence type="ECO:0000256" key="1">
    <source>
        <dbReference type="SAM" id="MobiDB-lite"/>
    </source>
</evidence>
<sequence>MPSGYQLVKNDNLLTYFKQDSKTGAYCKFIIYKTLPDQGGSQANFDFFWKKMVQPAFNVPDAANLQPQAKLKGWDLLLGTKMYNNNGVSTMLLVSNFSGENIMQNIVVQSNADIYKPDIESFIASVDVAREIKTDDKSQKEIKDPDKENTVSTKTDASAPSGNIKYEVWECNCPSLETGTLATTKLNTVVLSPNGKSLYYMPEKGLNGVTPENSNQHDSWGNVTDKGNMLSLVNDKYGKMELYKINATSMSRYLNSKSSVYKKIKPVDGLRFDGAYSPELSYYNGKTDVISKQIDPNKRPIIFFKKDGTYINEGIAFSNITYGDDYAIGKGTYEIINFSLILSTQSGRKLQVSFTPVLDANPTAVDNPGFIINNNIFYRLNRSFTPHN</sequence>
<dbReference type="AlphaFoldDB" id="A0A2T7BHW6"/>
<feature type="compositionally biased region" description="Polar residues" evidence="1">
    <location>
        <begin position="150"/>
        <end position="159"/>
    </location>
</feature>
<proteinExistence type="predicted"/>
<protein>
    <submittedName>
        <fullName evidence="2">Uncharacterized protein</fullName>
    </submittedName>
</protein>
<organism evidence="2 3">
    <name type="scientific">Chitinophaga parva</name>
    <dbReference type="NCBI Taxonomy" id="2169414"/>
    <lineage>
        <taxon>Bacteria</taxon>
        <taxon>Pseudomonadati</taxon>
        <taxon>Bacteroidota</taxon>
        <taxon>Chitinophagia</taxon>
        <taxon>Chitinophagales</taxon>
        <taxon>Chitinophagaceae</taxon>
        <taxon>Chitinophaga</taxon>
    </lineage>
</organism>
<reference evidence="2 3" key="1">
    <citation type="submission" date="2018-04" db="EMBL/GenBank/DDBJ databases">
        <title>Chitinophaga fuyangensis sp. nov., isolated from soil in a chemical factory.</title>
        <authorList>
            <person name="Chen K."/>
        </authorList>
    </citation>
    <scope>NUCLEOTIDE SEQUENCE [LARGE SCALE GENOMIC DNA]</scope>
    <source>
        <strain evidence="2 3">LY-1</strain>
    </source>
</reference>
<feature type="region of interest" description="Disordered" evidence="1">
    <location>
        <begin position="134"/>
        <end position="159"/>
    </location>
</feature>
<name>A0A2T7BHW6_9BACT</name>